<evidence type="ECO:0000256" key="1">
    <source>
        <dbReference type="SAM" id="MobiDB-lite"/>
    </source>
</evidence>
<sequence length="121" mass="13134">MQYNRSGASRLSFKRCKNHIKPTTPFVCGHMGKAGNTIKSSEKARTLLAESNAFGIWIWCILAVELAWGLRGLRVEPLRLDLSGQQIPKRLTRGAKSALGGTSMPRGSSIAGQWSVPTPGI</sequence>
<feature type="region of interest" description="Disordered" evidence="1">
    <location>
        <begin position="93"/>
        <end position="121"/>
    </location>
</feature>
<name>A0A2J6Q0P6_9HELO</name>
<dbReference type="EMBL" id="KZ613488">
    <property type="protein sequence ID" value="PMD19746.1"/>
    <property type="molecule type" value="Genomic_DNA"/>
</dbReference>
<keyword evidence="2" id="KW-0812">Transmembrane</keyword>
<dbReference type="AlphaFoldDB" id="A0A2J6Q0P6"/>
<evidence type="ECO:0000313" key="3">
    <source>
        <dbReference type="EMBL" id="PMD19746.1"/>
    </source>
</evidence>
<keyword evidence="4" id="KW-1185">Reference proteome</keyword>
<keyword evidence="2" id="KW-0472">Membrane</keyword>
<feature type="transmembrane region" description="Helical" evidence="2">
    <location>
        <begin position="54"/>
        <end position="73"/>
    </location>
</feature>
<gene>
    <name evidence="3" type="ORF">NA56DRAFT_705455</name>
</gene>
<dbReference type="Proteomes" id="UP000235672">
    <property type="component" value="Unassembled WGS sequence"/>
</dbReference>
<evidence type="ECO:0000256" key="2">
    <source>
        <dbReference type="SAM" id="Phobius"/>
    </source>
</evidence>
<reference evidence="3 4" key="1">
    <citation type="submission" date="2016-05" db="EMBL/GenBank/DDBJ databases">
        <title>A degradative enzymes factory behind the ericoid mycorrhizal symbiosis.</title>
        <authorList>
            <consortium name="DOE Joint Genome Institute"/>
            <person name="Martino E."/>
            <person name="Morin E."/>
            <person name="Grelet G."/>
            <person name="Kuo A."/>
            <person name="Kohler A."/>
            <person name="Daghino S."/>
            <person name="Barry K."/>
            <person name="Choi C."/>
            <person name="Cichocki N."/>
            <person name="Clum A."/>
            <person name="Copeland A."/>
            <person name="Hainaut M."/>
            <person name="Haridas S."/>
            <person name="Labutti K."/>
            <person name="Lindquist E."/>
            <person name="Lipzen A."/>
            <person name="Khouja H.-R."/>
            <person name="Murat C."/>
            <person name="Ohm R."/>
            <person name="Olson A."/>
            <person name="Spatafora J."/>
            <person name="Veneault-Fourrey C."/>
            <person name="Henrissat B."/>
            <person name="Grigoriev I."/>
            <person name="Martin F."/>
            <person name="Perotto S."/>
        </authorList>
    </citation>
    <scope>NUCLEOTIDE SEQUENCE [LARGE SCALE GENOMIC DNA]</scope>
    <source>
        <strain evidence="3 4">UAMH 7357</strain>
    </source>
</reference>
<evidence type="ECO:0000313" key="4">
    <source>
        <dbReference type="Proteomes" id="UP000235672"/>
    </source>
</evidence>
<accession>A0A2J6Q0P6</accession>
<feature type="compositionally biased region" description="Polar residues" evidence="1">
    <location>
        <begin position="110"/>
        <end position="121"/>
    </location>
</feature>
<organism evidence="3 4">
    <name type="scientific">Hyaloscypha hepaticicola</name>
    <dbReference type="NCBI Taxonomy" id="2082293"/>
    <lineage>
        <taxon>Eukaryota</taxon>
        <taxon>Fungi</taxon>
        <taxon>Dikarya</taxon>
        <taxon>Ascomycota</taxon>
        <taxon>Pezizomycotina</taxon>
        <taxon>Leotiomycetes</taxon>
        <taxon>Helotiales</taxon>
        <taxon>Hyaloscyphaceae</taxon>
        <taxon>Hyaloscypha</taxon>
    </lineage>
</organism>
<protein>
    <submittedName>
        <fullName evidence="3">Uncharacterized protein</fullName>
    </submittedName>
</protein>
<keyword evidence="2" id="KW-1133">Transmembrane helix</keyword>
<proteinExistence type="predicted"/>